<evidence type="ECO:0000259" key="3">
    <source>
        <dbReference type="Pfam" id="PF17853"/>
    </source>
</evidence>
<dbReference type="SUPFAM" id="SSF46689">
    <property type="entry name" value="Homeodomain-like"/>
    <property type="match status" value="1"/>
</dbReference>
<organism evidence="4 5">
    <name type="scientific">Candidatus Lachnoclostridium stercoravium</name>
    <dbReference type="NCBI Taxonomy" id="2838633"/>
    <lineage>
        <taxon>Bacteria</taxon>
        <taxon>Bacillati</taxon>
        <taxon>Bacillota</taxon>
        <taxon>Clostridia</taxon>
        <taxon>Lachnospirales</taxon>
        <taxon>Lachnospiraceae</taxon>
    </lineage>
</organism>
<dbReference type="Gene3D" id="1.10.10.2840">
    <property type="entry name" value="PucR C-terminal helix-turn-helix domain"/>
    <property type="match status" value="1"/>
</dbReference>
<protein>
    <submittedName>
        <fullName evidence="4">Helix-turn-helix domain-containing protein</fullName>
    </submittedName>
</protein>
<name>A0A9D2KNY8_9FIRM</name>
<reference evidence="4" key="1">
    <citation type="journal article" date="2021" name="PeerJ">
        <title>Extensive microbial diversity within the chicken gut microbiome revealed by metagenomics and culture.</title>
        <authorList>
            <person name="Gilroy R."/>
            <person name="Ravi A."/>
            <person name="Getino M."/>
            <person name="Pursley I."/>
            <person name="Horton D.L."/>
            <person name="Alikhan N.F."/>
            <person name="Baker D."/>
            <person name="Gharbi K."/>
            <person name="Hall N."/>
            <person name="Watson M."/>
            <person name="Adriaenssens E.M."/>
            <person name="Foster-Nyarko E."/>
            <person name="Jarju S."/>
            <person name="Secka A."/>
            <person name="Antonio M."/>
            <person name="Oren A."/>
            <person name="Chaudhuri R.R."/>
            <person name="La Ragione R."/>
            <person name="Hildebrand F."/>
            <person name="Pallen M.J."/>
        </authorList>
    </citation>
    <scope>NUCLEOTIDE SEQUENCE</scope>
    <source>
        <strain evidence="4">CHK178-16964</strain>
    </source>
</reference>
<comment type="caution">
    <text evidence="4">The sequence shown here is derived from an EMBL/GenBank/DDBJ whole genome shotgun (WGS) entry which is preliminary data.</text>
</comment>
<gene>
    <name evidence="4" type="ORF">IAA07_04495</name>
</gene>
<dbReference type="PANTHER" id="PTHR33744">
    <property type="entry name" value="CARBOHYDRATE DIACID REGULATOR"/>
    <property type="match status" value="1"/>
</dbReference>
<feature type="domain" description="PucR C-terminal helix-turn-helix" evidence="2">
    <location>
        <begin position="293"/>
        <end position="347"/>
    </location>
</feature>
<evidence type="ECO:0000313" key="5">
    <source>
        <dbReference type="Proteomes" id="UP000823900"/>
    </source>
</evidence>
<dbReference type="Pfam" id="PF13556">
    <property type="entry name" value="HTH_30"/>
    <property type="match status" value="1"/>
</dbReference>
<dbReference type="AlphaFoldDB" id="A0A9D2KNY8"/>
<comment type="similarity">
    <text evidence="1">Belongs to the CdaR family.</text>
</comment>
<reference evidence="4" key="2">
    <citation type="submission" date="2021-04" db="EMBL/GenBank/DDBJ databases">
        <authorList>
            <person name="Gilroy R."/>
        </authorList>
    </citation>
    <scope>NUCLEOTIDE SEQUENCE</scope>
    <source>
        <strain evidence="4">CHK178-16964</strain>
    </source>
</reference>
<dbReference type="InterPro" id="IPR042070">
    <property type="entry name" value="PucR_C-HTH_sf"/>
</dbReference>
<evidence type="ECO:0000256" key="1">
    <source>
        <dbReference type="ARBA" id="ARBA00006754"/>
    </source>
</evidence>
<feature type="domain" description="CdaR GGDEF-like" evidence="3">
    <location>
        <begin position="167"/>
        <end position="243"/>
    </location>
</feature>
<dbReference type="EMBL" id="DWZA01000040">
    <property type="protein sequence ID" value="HJA70825.1"/>
    <property type="molecule type" value="Genomic_DNA"/>
</dbReference>
<dbReference type="InterPro" id="IPR009057">
    <property type="entry name" value="Homeodomain-like_sf"/>
</dbReference>
<dbReference type="Pfam" id="PF17853">
    <property type="entry name" value="GGDEF_2"/>
    <property type="match status" value="1"/>
</dbReference>
<dbReference type="InterPro" id="IPR051448">
    <property type="entry name" value="CdaR-like_regulators"/>
</dbReference>
<sequence length="360" mass="40218">MISEELLQECIDEYKAVCHRKAALFDGNGELLAASGGDASWPESLLSMEKREAFLASGGEVWAGEGFCLFRIQWDGRTNGIFLAEGTIEENRGAALMTVGCLKRIYTAAGKRKGRKQILKELLEGKLTGEEEECRSFNRFRKRGEDGWIVFLIEGNEGCEGDVEAVLSELFAFEKRAEAVKIGEGLVAFACPLPDQEETAALTISDTISGELMIKVRVAVSRKVYGLDGLSKAFKEAFAALEIGKIFYRDRQIHLFGSLGIGGLIYHLPVPVCEGFIRDIFGTDTIPEIDDELLDTAYRFLANNLNLSETGRQLYIHRNTLVYRLEKIHKETGLDIRSFDDAMAFKTGMMIGEYMKYKKQ</sequence>
<proteinExistence type="inferred from homology"/>
<evidence type="ECO:0000313" key="4">
    <source>
        <dbReference type="EMBL" id="HJA70825.1"/>
    </source>
</evidence>
<dbReference type="InterPro" id="IPR025736">
    <property type="entry name" value="PucR_C-HTH_dom"/>
</dbReference>
<evidence type="ECO:0000259" key="2">
    <source>
        <dbReference type="Pfam" id="PF13556"/>
    </source>
</evidence>
<dbReference type="InterPro" id="IPR041522">
    <property type="entry name" value="CdaR_GGDEF"/>
</dbReference>
<accession>A0A9D2KNY8</accession>
<dbReference type="PANTHER" id="PTHR33744:SF15">
    <property type="entry name" value="CARBOHYDRATE DIACID REGULATOR"/>
    <property type="match status" value="1"/>
</dbReference>
<dbReference type="Proteomes" id="UP000823900">
    <property type="component" value="Unassembled WGS sequence"/>
</dbReference>